<dbReference type="RefSeq" id="WP_146835037.1">
    <property type="nucleotide sequence ID" value="NZ_CP042476.1"/>
</dbReference>
<feature type="domain" description="DUF4301" evidence="1">
    <location>
        <begin position="5"/>
        <end position="515"/>
    </location>
</feature>
<reference evidence="2 3" key="1">
    <citation type="submission" date="2019-08" db="EMBL/GenBank/DDBJ databases">
        <title>Antarcticibacterium arcticum sp. nov., a bacterium isolated from marine sediment of the Canadian Beaufort Sea.</title>
        <authorList>
            <person name="Lee Y.M."/>
            <person name="Baek K."/>
            <person name="Lee D.-H."/>
            <person name="Shin S.C."/>
            <person name="Jin Y.K."/>
            <person name="Park Y."/>
        </authorList>
    </citation>
    <scope>NUCLEOTIDE SEQUENCE [LARGE SCALE GENOMIC DNA]</scope>
    <source>
        <strain evidence="2 3">PAMC 28998</strain>
    </source>
</reference>
<dbReference type="AlphaFoldDB" id="A0A5B8YKX1"/>
<dbReference type="Pfam" id="PF14134">
    <property type="entry name" value="DUF4301"/>
    <property type="match status" value="1"/>
</dbReference>
<gene>
    <name evidence="2" type="ORF">FK178_11295</name>
</gene>
<evidence type="ECO:0000313" key="3">
    <source>
        <dbReference type="Proteomes" id="UP000321954"/>
    </source>
</evidence>
<proteinExistence type="predicted"/>
<dbReference type="InterPro" id="IPR029044">
    <property type="entry name" value="Nucleotide-diphossugar_trans"/>
</dbReference>
<dbReference type="KEGG" id="anp:FK178_11295"/>
<accession>A0A5B8YKX1</accession>
<protein>
    <submittedName>
        <fullName evidence="2">DUF4301 family protein</fullName>
    </submittedName>
</protein>
<organism evidence="2 3">
    <name type="scientific">Antarcticibacterium arcticum</name>
    <dbReference type="NCBI Taxonomy" id="2585771"/>
    <lineage>
        <taxon>Bacteria</taxon>
        <taxon>Pseudomonadati</taxon>
        <taxon>Bacteroidota</taxon>
        <taxon>Flavobacteriia</taxon>
        <taxon>Flavobacteriales</taxon>
        <taxon>Flavobacteriaceae</taxon>
        <taxon>Antarcticibacterium</taxon>
    </lineage>
</organism>
<dbReference type="OrthoDB" id="5572060at2"/>
<dbReference type="InterPro" id="IPR025393">
    <property type="entry name" value="DUF4301"/>
</dbReference>
<keyword evidence="3" id="KW-1185">Reference proteome</keyword>
<name>A0A5B8YKX1_9FLAO</name>
<evidence type="ECO:0000259" key="1">
    <source>
        <dbReference type="Pfam" id="PF14134"/>
    </source>
</evidence>
<dbReference type="EMBL" id="CP042476">
    <property type="protein sequence ID" value="QED38261.1"/>
    <property type="molecule type" value="Genomic_DNA"/>
</dbReference>
<sequence>MKFNQEDIAQIENHGITENKVKEQVEIFQRGNLPVNIQAAATTGEGIFQFSAEKRHDLSRYYEDRKNALSIVKFVPASGAATRMFKALHSFLSDFDPGEESLSGYLSRTENKNLATFFKGIEKLPFYEQALHYARECQPGFDSLNAEARKFSLLQTMLFSPGLDLGNYPKGLVPFHNYNDHIATAFEEHLNEAASYAEVNGVAKIHFTISKEHKEKFQAEFDRIKSRVETLHQVKFEISFSFQDPKTDTIAVDSNNEPFRTEDGKLFFRPGGHGALIENLNSLVADLVFIKNIDNVVTTHKVGEMAEYKKMLAGKLLQLQEKCFSYLMLLEERKPLVHEITEIKKFVKEELFFTFAPGFEALTNEKKVKQLQNRLNRPIRVCGMVKNEGEPGGGPFLVNHEDDTRSLQIIEGAQIDDRDKQQKEIAQNATHFNPVDIVCGLRNYKGEAFNLTHYVDPGASFIAEKTLDGRPLKALELPGLWNGAMAKWNTVFVEVPVSTFNPVKTVVDLLKPTHQTN</sequence>
<evidence type="ECO:0000313" key="2">
    <source>
        <dbReference type="EMBL" id="QED38261.1"/>
    </source>
</evidence>
<dbReference type="SUPFAM" id="SSF53448">
    <property type="entry name" value="Nucleotide-diphospho-sugar transferases"/>
    <property type="match status" value="1"/>
</dbReference>
<dbReference type="Proteomes" id="UP000321954">
    <property type="component" value="Chromosome"/>
</dbReference>